<sequence>MTDDSTPTFSGSGQPGATIQVKDANGNTIASTMVDSNGNWKVVLSEQPDGTHTYSVVQIDGNKITSAGEIILNVVTAQGLTDHRHGRRGDNMLNAAEQANDVVISGSAKELGERHGVSHHRERQNLYDYRG</sequence>
<proteinExistence type="predicted"/>
<reference evidence="2 3" key="1">
    <citation type="submission" date="2018-06" db="EMBL/GenBank/DDBJ databases">
        <authorList>
            <consortium name="Pathogen Informatics"/>
            <person name="Doyle S."/>
        </authorList>
    </citation>
    <scope>NUCLEOTIDE SEQUENCE [LARGE SCALE GENOMIC DNA]</scope>
    <source>
        <strain evidence="2 3">NCTC12120</strain>
    </source>
</reference>
<dbReference type="Gene3D" id="2.60.40.10">
    <property type="entry name" value="Immunoglobulins"/>
    <property type="match status" value="1"/>
</dbReference>
<dbReference type="Pfam" id="PF17936">
    <property type="entry name" value="Big_6"/>
    <property type="match status" value="1"/>
</dbReference>
<accession>A0A2X3IMG6</accession>
<dbReference type="InterPro" id="IPR013783">
    <property type="entry name" value="Ig-like_fold"/>
</dbReference>
<name>A0A2X3IMG6_9ENTR</name>
<evidence type="ECO:0000313" key="2">
    <source>
        <dbReference type="EMBL" id="SQC93552.1"/>
    </source>
</evidence>
<evidence type="ECO:0000259" key="1">
    <source>
        <dbReference type="Pfam" id="PF17936"/>
    </source>
</evidence>
<evidence type="ECO:0000313" key="3">
    <source>
        <dbReference type="Proteomes" id="UP000251197"/>
    </source>
</evidence>
<dbReference type="Proteomes" id="UP000251197">
    <property type="component" value="Unassembled WGS sequence"/>
</dbReference>
<gene>
    <name evidence="2" type="ORF">NCTC12120_06666</name>
</gene>
<dbReference type="EMBL" id="UAVU01000010">
    <property type="protein sequence ID" value="SQC93552.1"/>
    <property type="molecule type" value="Genomic_DNA"/>
</dbReference>
<dbReference type="AlphaFoldDB" id="A0A2X3IMG6"/>
<feature type="domain" description="Bacterial Ig" evidence="1">
    <location>
        <begin position="4"/>
        <end position="66"/>
    </location>
</feature>
<organism evidence="2 3">
    <name type="scientific">Cedecea neteri</name>
    <dbReference type="NCBI Taxonomy" id="158822"/>
    <lineage>
        <taxon>Bacteria</taxon>
        <taxon>Pseudomonadati</taxon>
        <taxon>Pseudomonadota</taxon>
        <taxon>Gammaproteobacteria</taxon>
        <taxon>Enterobacterales</taxon>
        <taxon>Enterobacteriaceae</taxon>
        <taxon>Cedecea</taxon>
    </lineage>
</organism>
<dbReference type="InterPro" id="IPR041498">
    <property type="entry name" value="Big_6"/>
</dbReference>
<protein>
    <recommendedName>
        <fullName evidence="1">Bacterial Ig domain-containing protein</fullName>
    </recommendedName>
</protein>